<name>A0ABZ2F0F4_9FIRM</name>
<sequence>MSESKSKSNKKRKPKKRSSCKKENTNNLNNKNSSNNDPNSQTNNKQNTNSKLCCFSSVDYIVLASTLAIALGEELSSTDLGILSTFFAVLSDELALIQSVNNCNSNTNNPIFVPPVADVAVTSSQNKNNNKKNIKKKK</sequence>
<gene>
    <name evidence="2" type="ORF">TEGL_36760</name>
</gene>
<evidence type="ECO:0000313" key="2">
    <source>
        <dbReference type="EMBL" id="WWD85222.1"/>
    </source>
</evidence>
<dbReference type="EMBL" id="CP117523">
    <property type="protein sequence ID" value="WWD85222.1"/>
    <property type="molecule type" value="Genomic_DNA"/>
</dbReference>
<evidence type="ECO:0000256" key="1">
    <source>
        <dbReference type="SAM" id="MobiDB-lite"/>
    </source>
</evidence>
<evidence type="ECO:0000313" key="3">
    <source>
        <dbReference type="Proteomes" id="UP001348492"/>
    </source>
</evidence>
<feature type="compositionally biased region" description="Low complexity" evidence="1">
    <location>
        <begin position="25"/>
        <end position="46"/>
    </location>
</feature>
<dbReference type="Proteomes" id="UP001348492">
    <property type="component" value="Chromosome"/>
</dbReference>
<feature type="compositionally biased region" description="Basic residues" evidence="1">
    <location>
        <begin position="7"/>
        <end position="19"/>
    </location>
</feature>
<reference evidence="2 3" key="1">
    <citation type="journal article" date="2023" name="PLoS ONE">
        <title>Genome-based metabolic and phylogenomic analysis of three Terrisporobacter species.</title>
        <authorList>
            <person name="Boer T."/>
            <person name="Bengelsdorf F.R."/>
            <person name="Bomeke M."/>
            <person name="Daniel R."/>
            <person name="Poehlein A."/>
        </authorList>
    </citation>
    <scope>NUCLEOTIDE SEQUENCE [LARGE SCALE GENOMIC DNA]</scope>
    <source>
        <strain evidence="2 3">DSM 1288</strain>
    </source>
</reference>
<proteinExistence type="predicted"/>
<dbReference type="RefSeq" id="WP_018592105.1">
    <property type="nucleotide sequence ID" value="NZ_AUUB01000014.1"/>
</dbReference>
<organism evidence="2 3">
    <name type="scientific">Terrisporobacter glycolicus ATCC 14880 = DSM 1288</name>
    <dbReference type="NCBI Taxonomy" id="1121315"/>
    <lineage>
        <taxon>Bacteria</taxon>
        <taxon>Bacillati</taxon>
        <taxon>Bacillota</taxon>
        <taxon>Clostridia</taxon>
        <taxon>Peptostreptococcales</taxon>
        <taxon>Peptostreptococcaceae</taxon>
        <taxon>Terrisporobacter</taxon>
    </lineage>
</organism>
<keyword evidence="3" id="KW-1185">Reference proteome</keyword>
<accession>A0ABZ2F0F4</accession>
<protein>
    <submittedName>
        <fullName evidence="2">Uncharacterized protein</fullName>
    </submittedName>
</protein>
<feature type="region of interest" description="Disordered" evidence="1">
    <location>
        <begin position="1"/>
        <end position="46"/>
    </location>
</feature>